<reference evidence="4 5" key="1">
    <citation type="submission" date="2014-02" db="EMBL/GenBank/DDBJ databases">
        <title>Genome sequence of Paenibacillus darwinianus reveals adaptive mechanisms for survival in Antarctic soils.</title>
        <authorList>
            <person name="Dsouza M."/>
            <person name="Taylor M.W."/>
            <person name="Turner S.J."/>
            <person name="Aislabie J."/>
        </authorList>
    </citation>
    <scope>NUCLEOTIDE SEQUENCE [LARGE SCALE GENOMIC DNA]</scope>
    <source>
        <strain evidence="4 5">CE1</strain>
    </source>
</reference>
<dbReference type="RefSeq" id="WP_223299001.1">
    <property type="nucleotide sequence ID" value="NZ_KK082184.1"/>
</dbReference>
<gene>
    <name evidence="3" type="primary">ureF</name>
    <name evidence="4" type="ORF">BG53_10255</name>
</gene>
<dbReference type="HAMAP" id="MF_01385">
    <property type="entry name" value="UreF"/>
    <property type="match status" value="1"/>
</dbReference>
<dbReference type="InterPro" id="IPR002639">
    <property type="entry name" value="UreF"/>
</dbReference>
<proteinExistence type="inferred from homology"/>
<sequence>MRLIPWLAMQQLLDSALPIGGFSHSFGLETMVQEKRISTADQLERYAETMLLQSWATGDALVVKALYEAAEEGGDWERAWRIERLVHIQRIGSESRAGTEKMGKRLLQLAAAMHPQLDWEPLQAAYRAGACLATHSLVHGFVCLRLGMPLEQAVQGYFYACIVTCVGSALRLMSMGQTEGQAMIARLAALTEEGWRIADSLMPEDAYGNVPMADIMMIRHETLYSRLFMS</sequence>
<name>A0A9W5W6H0_9BACL</name>
<organism evidence="4 5">
    <name type="scientific">Paenibacillus darwinianus</name>
    <dbReference type="NCBI Taxonomy" id="1380763"/>
    <lineage>
        <taxon>Bacteria</taxon>
        <taxon>Bacillati</taxon>
        <taxon>Bacillota</taxon>
        <taxon>Bacilli</taxon>
        <taxon>Bacillales</taxon>
        <taxon>Paenibacillaceae</taxon>
        <taxon>Paenibacillus</taxon>
    </lineage>
</organism>
<keyword evidence="3" id="KW-0963">Cytoplasm</keyword>
<dbReference type="InterPro" id="IPR038277">
    <property type="entry name" value="UreF_sf"/>
</dbReference>
<dbReference type="GO" id="GO:0016151">
    <property type="term" value="F:nickel cation binding"/>
    <property type="evidence" value="ECO:0007669"/>
    <property type="project" value="UniProtKB-UniRule"/>
</dbReference>
<dbReference type="Proteomes" id="UP000053750">
    <property type="component" value="Unassembled WGS sequence"/>
</dbReference>
<evidence type="ECO:0000256" key="3">
    <source>
        <dbReference type="HAMAP-Rule" id="MF_01385"/>
    </source>
</evidence>
<comment type="similarity">
    <text evidence="3">Belongs to the UreF family.</text>
</comment>
<comment type="caution">
    <text evidence="4">The sequence shown here is derived from an EMBL/GenBank/DDBJ whole genome shotgun (WGS) entry which is preliminary data.</text>
</comment>
<evidence type="ECO:0000313" key="5">
    <source>
        <dbReference type="Proteomes" id="UP000053750"/>
    </source>
</evidence>
<comment type="subcellular location">
    <subcellularLocation>
        <location evidence="3">Cytoplasm</location>
    </subcellularLocation>
</comment>
<dbReference type="Pfam" id="PF01730">
    <property type="entry name" value="UreF"/>
    <property type="match status" value="1"/>
</dbReference>
<dbReference type="PANTHER" id="PTHR33620:SF1">
    <property type="entry name" value="UREASE ACCESSORY PROTEIN F"/>
    <property type="match status" value="1"/>
</dbReference>
<dbReference type="AlphaFoldDB" id="A0A9W5W6H0"/>
<evidence type="ECO:0000256" key="1">
    <source>
        <dbReference type="ARBA" id="ARBA00022988"/>
    </source>
</evidence>
<comment type="subunit">
    <text evidence="3">UreD, UreF and UreG form a complex that acts as a GTP-hydrolysis-dependent molecular chaperone, activating the urease apoprotein by helping to assemble the nickel containing metallocenter of UreC. The UreE protein probably delivers the nickel.</text>
</comment>
<protein>
    <recommendedName>
        <fullName evidence="3">Urease accessory protein UreF</fullName>
    </recommendedName>
</protein>
<comment type="function">
    <text evidence="3">Required for maturation of urease via the functional incorporation of the urease nickel metallocenter.</text>
</comment>
<dbReference type="PANTHER" id="PTHR33620">
    <property type="entry name" value="UREASE ACCESSORY PROTEIN F"/>
    <property type="match status" value="1"/>
</dbReference>
<accession>A0A9W5W6H0</accession>
<dbReference type="PIRSF" id="PIRSF009467">
    <property type="entry name" value="Ureas_acces_UreF"/>
    <property type="match status" value="1"/>
</dbReference>
<keyword evidence="1 3" id="KW-0996">Nickel insertion</keyword>
<dbReference type="GO" id="GO:0005737">
    <property type="term" value="C:cytoplasm"/>
    <property type="evidence" value="ECO:0007669"/>
    <property type="project" value="UniProtKB-SubCell"/>
</dbReference>
<evidence type="ECO:0000313" key="4">
    <source>
        <dbReference type="EMBL" id="EXX84844.1"/>
    </source>
</evidence>
<dbReference type="Gene3D" id="1.10.4190.10">
    <property type="entry name" value="Urease accessory protein UreF"/>
    <property type="match status" value="1"/>
</dbReference>
<evidence type="ECO:0000256" key="2">
    <source>
        <dbReference type="ARBA" id="ARBA00023186"/>
    </source>
</evidence>
<keyword evidence="5" id="KW-1185">Reference proteome</keyword>
<dbReference type="EMBL" id="JFHU01000258">
    <property type="protein sequence ID" value="EXX84844.1"/>
    <property type="molecule type" value="Genomic_DNA"/>
</dbReference>
<keyword evidence="2 3" id="KW-0143">Chaperone</keyword>